<gene>
    <name evidence="2" type="ORF">CC1G_12647</name>
</gene>
<dbReference type="EMBL" id="AACS02000002">
    <property type="protein sequence ID" value="EAU88876.2"/>
    <property type="molecule type" value="Genomic_DNA"/>
</dbReference>
<accession>A8NE31</accession>
<organism evidence="2 3">
    <name type="scientific">Coprinopsis cinerea (strain Okayama-7 / 130 / ATCC MYA-4618 / FGSC 9003)</name>
    <name type="common">Inky cap fungus</name>
    <name type="synonym">Hormographiella aspergillata</name>
    <dbReference type="NCBI Taxonomy" id="240176"/>
    <lineage>
        <taxon>Eukaryota</taxon>
        <taxon>Fungi</taxon>
        <taxon>Dikarya</taxon>
        <taxon>Basidiomycota</taxon>
        <taxon>Agaricomycotina</taxon>
        <taxon>Agaricomycetes</taxon>
        <taxon>Agaricomycetidae</taxon>
        <taxon>Agaricales</taxon>
        <taxon>Agaricineae</taxon>
        <taxon>Psathyrellaceae</taxon>
        <taxon>Coprinopsis</taxon>
    </lineage>
</organism>
<sequence>MPLTEPIDTPQSTISFWEDIDNFYVPQSSYVPNEIWLHIFELLASNPGAHWHSASTTPRTVSAPSSSRRSPASQHHPTNSIQNPNQNSDTLLEYIITNESSLINKSPPGMFQDILSTNSVCRTWHHLSKPLLYEHVTITSAQRAQRLSALIDFMRLDPDGSRAGEEDGMNDACIPTHATKRLDIIWDANFRCLDLDLVIQCTDREIADYLSNILSTCPNLATLALIVPQEVDSTMLGALLSVFSTIPPGYLKRLELGLPFNVGPTLAFTLQTGRHLDSLEVLWLTMPALHMDHPVTLPRVHTLVLQYTGQGSSFPHHANTEHLNFLRLPTLQTSAVFIDPRLSTDRVFPNLPRIVRRTLQHLYCRTVPVGLGSAGWHRLQSLGISYEAFAKKGWKYTHVPTRIKSVMVSFKEGSLPRDNSLFPSVRTPGRLEENLYKLASRTCFPALKRLRLCLPYVSLEDGHEVPMRFPLLDNDEWYIWNERLEKLKMDIEFAISDDWWTASGWSKVSARAASERRNAETLSYGLKTKCIGQHG</sequence>
<dbReference type="KEGG" id="cci:CC1G_12647"/>
<name>A8NE31_COPC7</name>
<evidence type="ECO:0000256" key="1">
    <source>
        <dbReference type="SAM" id="MobiDB-lite"/>
    </source>
</evidence>
<dbReference type="InParanoid" id="A8NE31"/>
<dbReference type="AlphaFoldDB" id="A8NE31"/>
<feature type="compositionally biased region" description="Low complexity" evidence="1">
    <location>
        <begin position="53"/>
        <end position="73"/>
    </location>
</feature>
<dbReference type="Proteomes" id="UP000001861">
    <property type="component" value="Unassembled WGS sequence"/>
</dbReference>
<dbReference type="HOGENOM" id="CLU_639542_0_0_1"/>
<feature type="region of interest" description="Disordered" evidence="1">
    <location>
        <begin position="51"/>
        <end position="86"/>
    </location>
</feature>
<feature type="compositionally biased region" description="Polar residues" evidence="1">
    <location>
        <begin position="75"/>
        <end position="86"/>
    </location>
</feature>
<dbReference type="RefSeq" id="XP_001832933.2">
    <property type="nucleotide sequence ID" value="XM_001832881.2"/>
</dbReference>
<evidence type="ECO:0000313" key="3">
    <source>
        <dbReference type="Proteomes" id="UP000001861"/>
    </source>
</evidence>
<evidence type="ECO:0000313" key="2">
    <source>
        <dbReference type="EMBL" id="EAU88876.2"/>
    </source>
</evidence>
<dbReference type="VEuPathDB" id="FungiDB:CC1G_12647"/>
<comment type="caution">
    <text evidence="2">The sequence shown here is derived from an EMBL/GenBank/DDBJ whole genome shotgun (WGS) entry which is preliminary data.</text>
</comment>
<proteinExistence type="predicted"/>
<keyword evidence="3" id="KW-1185">Reference proteome</keyword>
<protein>
    <submittedName>
        <fullName evidence="2">Uncharacterized protein</fullName>
    </submittedName>
</protein>
<dbReference type="GeneID" id="6009432"/>
<reference evidence="2 3" key="1">
    <citation type="journal article" date="2010" name="Proc. Natl. Acad. Sci. U.S.A.">
        <title>Insights into evolution of multicellular fungi from the assembled chromosomes of the mushroom Coprinopsis cinerea (Coprinus cinereus).</title>
        <authorList>
            <person name="Stajich J.E."/>
            <person name="Wilke S.K."/>
            <person name="Ahren D."/>
            <person name="Au C.H."/>
            <person name="Birren B.W."/>
            <person name="Borodovsky M."/>
            <person name="Burns C."/>
            <person name="Canback B."/>
            <person name="Casselton L.A."/>
            <person name="Cheng C.K."/>
            <person name="Deng J."/>
            <person name="Dietrich F.S."/>
            <person name="Fargo D.C."/>
            <person name="Farman M.L."/>
            <person name="Gathman A.C."/>
            <person name="Goldberg J."/>
            <person name="Guigo R."/>
            <person name="Hoegger P.J."/>
            <person name="Hooker J.B."/>
            <person name="Huggins A."/>
            <person name="James T.Y."/>
            <person name="Kamada T."/>
            <person name="Kilaru S."/>
            <person name="Kodira C."/>
            <person name="Kues U."/>
            <person name="Kupfer D."/>
            <person name="Kwan H.S."/>
            <person name="Lomsadze A."/>
            <person name="Li W."/>
            <person name="Lilly W.W."/>
            <person name="Ma L.J."/>
            <person name="Mackey A.J."/>
            <person name="Manning G."/>
            <person name="Martin F."/>
            <person name="Muraguchi H."/>
            <person name="Natvig D.O."/>
            <person name="Palmerini H."/>
            <person name="Ramesh M.A."/>
            <person name="Rehmeyer C.J."/>
            <person name="Roe B.A."/>
            <person name="Shenoy N."/>
            <person name="Stanke M."/>
            <person name="Ter-Hovhannisyan V."/>
            <person name="Tunlid A."/>
            <person name="Velagapudi R."/>
            <person name="Vision T.J."/>
            <person name="Zeng Q."/>
            <person name="Zolan M.E."/>
            <person name="Pukkila P.J."/>
        </authorList>
    </citation>
    <scope>NUCLEOTIDE SEQUENCE [LARGE SCALE GENOMIC DNA]</scope>
    <source>
        <strain evidence="3">Okayama-7 / 130 / ATCC MYA-4618 / FGSC 9003</strain>
    </source>
</reference>